<protein>
    <submittedName>
        <fullName evidence="2">Uncharacterized protein</fullName>
    </submittedName>
</protein>
<dbReference type="Proteomes" id="UP000786811">
    <property type="component" value="Unassembled WGS sequence"/>
</dbReference>
<organism evidence="2 3">
    <name type="scientific">Cotesia congregata</name>
    <name type="common">Parasitoid wasp</name>
    <name type="synonym">Apanteles congregatus</name>
    <dbReference type="NCBI Taxonomy" id="51543"/>
    <lineage>
        <taxon>Eukaryota</taxon>
        <taxon>Metazoa</taxon>
        <taxon>Ecdysozoa</taxon>
        <taxon>Arthropoda</taxon>
        <taxon>Hexapoda</taxon>
        <taxon>Insecta</taxon>
        <taxon>Pterygota</taxon>
        <taxon>Neoptera</taxon>
        <taxon>Endopterygota</taxon>
        <taxon>Hymenoptera</taxon>
        <taxon>Apocrita</taxon>
        <taxon>Ichneumonoidea</taxon>
        <taxon>Braconidae</taxon>
        <taxon>Microgastrinae</taxon>
        <taxon>Cotesia</taxon>
    </lineage>
</organism>
<feature type="compositionally biased region" description="Low complexity" evidence="1">
    <location>
        <begin position="110"/>
        <end position="126"/>
    </location>
</feature>
<feature type="region of interest" description="Disordered" evidence="1">
    <location>
        <begin position="85"/>
        <end position="133"/>
    </location>
</feature>
<comment type="caution">
    <text evidence="2">The sequence shown here is derived from an EMBL/GenBank/DDBJ whole genome shotgun (WGS) entry which is preliminary data.</text>
</comment>
<name>A0A8J2END9_COTCN</name>
<evidence type="ECO:0000313" key="2">
    <source>
        <dbReference type="EMBL" id="CAG5075401.1"/>
    </source>
</evidence>
<proteinExistence type="predicted"/>
<keyword evidence="3" id="KW-1185">Reference proteome</keyword>
<evidence type="ECO:0000313" key="3">
    <source>
        <dbReference type="Proteomes" id="UP000786811"/>
    </source>
</evidence>
<gene>
    <name evidence="2" type="ORF">HICCMSTLAB_LOCUS1555</name>
</gene>
<accession>A0A8J2END9</accession>
<feature type="compositionally biased region" description="Polar residues" evidence="1">
    <location>
        <begin position="85"/>
        <end position="98"/>
    </location>
</feature>
<dbReference type="OrthoDB" id="7701249at2759"/>
<sequence>MFCELMHQLSKTRKHQVYSYVDDKRKTVLVDSKTDKFLFGEDLGKRIKSATMVKKVGLSLKTTPDKADSSKSRNFLNWKSSTVTQSGCQQSSFNQKTLNKFPRSNRAPVQQNSTRSSTRSQSRLNQFNNPSTK</sequence>
<dbReference type="EMBL" id="CAJNRD030001116">
    <property type="protein sequence ID" value="CAG5075401.1"/>
    <property type="molecule type" value="Genomic_DNA"/>
</dbReference>
<reference evidence="2" key="1">
    <citation type="submission" date="2021-04" db="EMBL/GenBank/DDBJ databases">
        <authorList>
            <person name="Chebbi M.A.C M."/>
        </authorList>
    </citation>
    <scope>NUCLEOTIDE SEQUENCE</scope>
</reference>
<evidence type="ECO:0000256" key="1">
    <source>
        <dbReference type="SAM" id="MobiDB-lite"/>
    </source>
</evidence>
<dbReference type="AlphaFoldDB" id="A0A8J2END9"/>